<dbReference type="Gene3D" id="3.40.1510.10">
    <property type="entry name" value="Hut operon regulatory protein HutP"/>
    <property type="match status" value="1"/>
</dbReference>
<evidence type="ECO:0000256" key="4">
    <source>
        <dbReference type="ARBA" id="ARBA00019377"/>
    </source>
</evidence>
<evidence type="ECO:0000256" key="3">
    <source>
        <dbReference type="ARBA" id="ARBA00011643"/>
    </source>
</evidence>
<evidence type="ECO:0000256" key="8">
    <source>
        <dbReference type="ARBA" id="ARBA00023163"/>
    </source>
</evidence>
<gene>
    <name evidence="9" type="primary">hutP</name>
    <name evidence="9" type="ORF">SSCH_560007</name>
</gene>
<comment type="similarity">
    <text evidence="2">Belongs to the HutP family.</text>
</comment>
<dbReference type="Pfam" id="PF09021">
    <property type="entry name" value="HutP"/>
    <property type="match status" value="1"/>
</dbReference>
<protein>
    <recommendedName>
        <fullName evidence="4">Hut operon positive regulatory protein</fullName>
    </recommendedName>
</protein>
<accession>A0A0B7MGC1</accession>
<evidence type="ECO:0000313" key="9">
    <source>
        <dbReference type="EMBL" id="CEO89674.1"/>
    </source>
</evidence>
<evidence type="ECO:0000256" key="5">
    <source>
        <dbReference type="ARBA" id="ARBA00022884"/>
    </source>
</evidence>
<comment type="subunit">
    <text evidence="3">Homohexamer.</text>
</comment>
<organism evidence="9 10">
    <name type="scientific">Syntrophaceticus schinkii</name>
    <dbReference type="NCBI Taxonomy" id="499207"/>
    <lineage>
        <taxon>Bacteria</taxon>
        <taxon>Bacillati</taxon>
        <taxon>Bacillota</taxon>
        <taxon>Clostridia</taxon>
        <taxon>Thermoanaerobacterales</taxon>
        <taxon>Thermoanaerobacterales Family III. Incertae Sedis</taxon>
        <taxon>Syntrophaceticus</taxon>
    </lineage>
</organism>
<dbReference type="AlphaFoldDB" id="A0A0B7MGC1"/>
<keyword evidence="8" id="KW-0804">Transcription</keyword>
<dbReference type="SUPFAM" id="SSF111064">
    <property type="entry name" value="Hut operon positive regulatory protein HutP"/>
    <property type="match status" value="1"/>
</dbReference>
<evidence type="ECO:0000313" key="10">
    <source>
        <dbReference type="Proteomes" id="UP000046155"/>
    </source>
</evidence>
<keyword evidence="7" id="KW-0010">Activator</keyword>
<keyword evidence="10" id="KW-1185">Reference proteome</keyword>
<keyword evidence="5" id="KW-0694">RNA-binding</keyword>
<dbReference type="InterPro" id="IPR036482">
    <property type="entry name" value="Regulatory_HutP_sf"/>
</dbReference>
<comment type="function">
    <text evidence="1">Antiterminator that binds to cis-acting regulatory sequences on the mRNA in the presence of histidine, thereby suppressing transcription termination and activating the hut operon for histidine utilization.</text>
</comment>
<sequence>MNSDMTIGKLAVLLAVSSNNEENKIFKKGEELGYKLFKGRAGSMDGEKIFAAVETAAKRRGIIQNQYREEHTLYHSILDAFHGVCRGELALGSILRSVGLIFSVVRGPRLAGDYSDGEWLAVALYGTIGAPIKGFEHEVMGLGINNI</sequence>
<dbReference type="Proteomes" id="UP000046155">
    <property type="component" value="Unassembled WGS sequence"/>
</dbReference>
<name>A0A0B7MGC1_9FIRM</name>
<dbReference type="EMBL" id="CDRZ01000254">
    <property type="protein sequence ID" value="CEO89674.1"/>
    <property type="molecule type" value="Genomic_DNA"/>
</dbReference>
<evidence type="ECO:0000256" key="6">
    <source>
        <dbReference type="ARBA" id="ARBA00023015"/>
    </source>
</evidence>
<reference evidence="10" key="1">
    <citation type="submission" date="2015-01" db="EMBL/GenBank/DDBJ databases">
        <authorList>
            <person name="Manzoor Shahid"/>
            <person name="Zubair Saima"/>
        </authorList>
    </citation>
    <scope>NUCLEOTIDE SEQUENCE [LARGE SCALE GENOMIC DNA]</scope>
    <source>
        <strain evidence="10">Sp3</strain>
    </source>
</reference>
<dbReference type="InterPro" id="IPR015111">
    <property type="entry name" value="Regulatory_HutP"/>
</dbReference>
<proteinExistence type="inferred from homology"/>
<dbReference type="GO" id="GO:0003723">
    <property type="term" value="F:RNA binding"/>
    <property type="evidence" value="ECO:0007669"/>
    <property type="project" value="UniProtKB-KW"/>
</dbReference>
<evidence type="ECO:0000256" key="7">
    <source>
        <dbReference type="ARBA" id="ARBA00023159"/>
    </source>
</evidence>
<evidence type="ECO:0000256" key="2">
    <source>
        <dbReference type="ARBA" id="ARBA00009992"/>
    </source>
</evidence>
<evidence type="ECO:0000256" key="1">
    <source>
        <dbReference type="ARBA" id="ARBA00002945"/>
    </source>
</evidence>
<keyword evidence="6" id="KW-0805">Transcription regulation</keyword>